<gene>
    <name evidence="4" type="ordered locus">Tola_0698</name>
</gene>
<name>C4LB92_TOLAT</name>
<dbReference type="EMBL" id="CP001616">
    <property type="protein sequence ID" value="ACQ92327.1"/>
    <property type="molecule type" value="Genomic_DNA"/>
</dbReference>
<dbReference type="SMART" id="SM00404">
    <property type="entry name" value="PTPc_motif"/>
    <property type="match status" value="1"/>
</dbReference>
<proteinExistence type="predicted"/>
<dbReference type="Pfam" id="PF22785">
    <property type="entry name" value="Tc-R-P"/>
    <property type="match status" value="1"/>
</dbReference>
<accession>C4LB92</accession>
<dbReference type="PROSITE" id="PS50206">
    <property type="entry name" value="RHODANESE_3"/>
    <property type="match status" value="1"/>
</dbReference>
<evidence type="ECO:0000313" key="5">
    <source>
        <dbReference type="Proteomes" id="UP000009073"/>
    </source>
</evidence>
<dbReference type="PANTHER" id="PTHR23339">
    <property type="entry name" value="TYROSINE SPECIFIC PROTEIN PHOSPHATASE AND DUAL SPECIFICITY PROTEIN PHOSPHATASE"/>
    <property type="match status" value="1"/>
</dbReference>
<dbReference type="FunFam" id="3.90.190.10:FF:000157">
    <property type="entry name" value="Protein-tyrosine phosphatase"/>
    <property type="match status" value="1"/>
</dbReference>
<dbReference type="EC" id="3.1.3.48" evidence="1"/>
<feature type="domain" description="Rhodanese" evidence="3">
    <location>
        <begin position="92"/>
        <end position="150"/>
    </location>
</feature>
<dbReference type="InterPro" id="IPR001763">
    <property type="entry name" value="Rhodanese-like_dom"/>
</dbReference>
<dbReference type="InterPro" id="IPR000387">
    <property type="entry name" value="Tyr_Pase_dom"/>
</dbReference>
<keyword evidence="5" id="KW-1185">Reference proteome</keyword>
<evidence type="ECO:0000259" key="3">
    <source>
        <dbReference type="PROSITE" id="PS50206"/>
    </source>
</evidence>
<dbReference type="CDD" id="cd14505">
    <property type="entry name" value="CDKN3-like"/>
    <property type="match status" value="1"/>
</dbReference>
<evidence type="ECO:0000259" key="2">
    <source>
        <dbReference type="PROSITE" id="PS50056"/>
    </source>
</evidence>
<protein>
    <recommendedName>
        <fullName evidence="1">protein-tyrosine-phosphatase</fullName>
        <ecNumber evidence="1">3.1.3.48</ecNumber>
    </recommendedName>
</protein>
<dbReference type="Proteomes" id="UP000009073">
    <property type="component" value="Chromosome"/>
</dbReference>
<dbReference type="RefSeq" id="WP_012728926.1">
    <property type="nucleotide sequence ID" value="NC_012691.1"/>
</dbReference>
<evidence type="ECO:0000313" key="4">
    <source>
        <dbReference type="EMBL" id="ACQ92327.1"/>
    </source>
</evidence>
<dbReference type="PROSITE" id="PS50056">
    <property type="entry name" value="TYR_PHOSPHATASE_2"/>
    <property type="match status" value="1"/>
</dbReference>
<dbReference type="GO" id="GO:0004725">
    <property type="term" value="F:protein tyrosine phosphatase activity"/>
    <property type="evidence" value="ECO:0007669"/>
    <property type="project" value="UniProtKB-EC"/>
</dbReference>
<dbReference type="OrthoDB" id="9806482at2"/>
<dbReference type="Gene3D" id="3.90.190.10">
    <property type="entry name" value="Protein tyrosine phosphatase superfamily"/>
    <property type="match status" value="1"/>
</dbReference>
<feature type="domain" description="Tyrosine specific protein phosphatases" evidence="2">
    <location>
        <begin position="97"/>
        <end position="175"/>
    </location>
</feature>
<evidence type="ECO:0000256" key="1">
    <source>
        <dbReference type="ARBA" id="ARBA00013064"/>
    </source>
</evidence>
<dbReference type="KEGG" id="tau:Tola_0698"/>
<dbReference type="AlphaFoldDB" id="C4LB92"/>
<sequence length="186" mass="21112">MTLLRTSATHPLQIAEVRANEHFGFIGITFCPGKYDRYAVTGIWERDLQADLDVIEAWNASVVLTLLESEEFHTLKVTELGQEVTKRGMLWIHLPIKDFSVPDQQFETRWQDEGKVIRQRLRARENILVHCKGGLGRAGMIASRLLVELGMDPAEAIRLVRHRRQGAIETPGQLSVVRATKAIMDE</sequence>
<organism evidence="4 5">
    <name type="scientific">Tolumonas auensis (strain DSM 9187 / NBRC 110442 / TA 4)</name>
    <dbReference type="NCBI Taxonomy" id="595494"/>
    <lineage>
        <taxon>Bacteria</taxon>
        <taxon>Pseudomonadati</taxon>
        <taxon>Pseudomonadota</taxon>
        <taxon>Gammaproteobacteria</taxon>
        <taxon>Aeromonadales</taxon>
        <taxon>Aeromonadaceae</taxon>
        <taxon>Tolumonas</taxon>
    </lineage>
</organism>
<reference evidence="4 5" key="2">
    <citation type="journal article" date="2011" name="Stand. Genomic Sci.">
        <title>Complete genome sequence of Tolumonas auensis type strain (TA 4).</title>
        <authorList>
            <person name="Chertkov O."/>
            <person name="Copeland A."/>
            <person name="Lucas S."/>
            <person name="Lapidus A."/>
            <person name="Berry K.W."/>
            <person name="Detter J.C."/>
            <person name="Del Rio T.G."/>
            <person name="Hammon N."/>
            <person name="Dalin E."/>
            <person name="Tice H."/>
            <person name="Pitluck S."/>
            <person name="Richardson P."/>
            <person name="Bruce D."/>
            <person name="Goodwin L."/>
            <person name="Han C."/>
            <person name="Tapia R."/>
            <person name="Saunders E."/>
            <person name="Schmutz J."/>
            <person name="Brettin T."/>
            <person name="Larimer F."/>
            <person name="Land M."/>
            <person name="Hauser L."/>
            <person name="Spring S."/>
            <person name="Rohde M."/>
            <person name="Kyrpides N.C."/>
            <person name="Ivanova N."/>
            <person name="Goker M."/>
            <person name="Beller H.R."/>
            <person name="Klenk H.P."/>
            <person name="Woyke T."/>
        </authorList>
    </citation>
    <scope>NUCLEOTIDE SEQUENCE [LARGE SCALE GENOMIC DNA]</scope>
    <source>
        <strain evidence="5">DSM 9187 / TA4</strain>
    </source>
</reference>
<dbReference type="eggNOG" id="COG2453">
    <property type="taxonomic scope" value="Bacteria"/>
</dbReference>
<dbReference type="SUPFAM" id="SSF52799">
    <property type="entry name" value="(Phosphotyrosine protein) phosphatases II"/>
    <property type="match status" value="1"/>
</dbReference>
<reference evidence="5" key="1">
    <citation type="submission" date="2009-05" db="EMBL/GenBank/DDBJ databases">
        <title>Complete sequence of Tolumonas auensis DSM 9187.</title>
        <authorList>
            <consortium name="US DOE Joint Genome Institute"/>
            <person name="Lucas S."/>
            <person name="Copeland A."/>
            <person name="Lapidus A."/>
            <person name="Glavina del Rio T."/>
            <person name="Tice H."/>
            <person name="Bruce D."/>
            <person name="Goodwin L."/>
            <person name="Pitluck S."/>
            <person name="Chertkov O."/>
            <person name="Brettin T."/>
            <person name="Detter J.C."/>
            <person name="Han C."/>
            <person name="Larimer F."/>
            <person name="Land M."/>
            <person name="Hauser L."/>
            <person name="Kyrpides N."/>
            <person name="Mikhailova N."/>
            <person name="Spring S."/>
            <person name="Beller H."/>
        </authorList>
    </citation>
    <scope>NUCLEOTIDE SEQUENCE [LARGE SCALE GENOMIC DNA]</scope>
    <source>
        <strain evidence="5">DSM 9187 / TA4</strain>
    </source>
</reference>
<dbReference type="InterPro" id="IPR029021">
    <property type="entry name" value="Prot-tyrosine_phosphatase-like"/>
</dbReference>
<dbReference type="InterPro" id="IPR050561">
    <property type="entry name" value="PTP"/>
</dbReference>
<dbReference type="InterPro" id="IPR003595">
    <property type="entry name" value="Tyr_Pase_cat"/>
</dbReference>
<dbReference type="STRING" id="595494.Tola_0698"/>
<dbReference type="HOGENOM" id="CLU_047330_5_0_6"/>